<evidence type="ECO:0000313" key="3">
    <source>
        <dbReference type="Proteomes" id="UP000596742"/>
    </source>
</evidence>
<keyword evidence="3" id="KW-1185">Reference proteome</keyword>
<feature type="chain" id="PRO_5032838582" evidence="1">
    <location>
        <begin position="21"/>
        <end position="160"/>
    </location>
</feature>
<keyword evidence="1" id="KW-0732">Signal</keyword>
<dbReference type="AlphaFoldDB" id="A0A8B6CI45"/>
<dbReference type="Proteomes" id="UP000596742">
    <property type="component" value="Unassembled WGS sequence"/>
</dbReference>
<comment type="caution">
    <text evidence="2">The sequence shown here is derived from an EMBL/GenBank/DDBJ whole genome shotgun (WGS) entry which is preliminary data.</text>
</comment>
<evidence type="ECO:0000313" key="2">
    <source>
        <dbReference type="EMBL" id="VDI05690.1"/>
    </source>
</evidence>
<reference evidence="2" key="1">
    <citation type="submission" date="2018-11" db="EMBL/GenBank/DDBJ databases">
        <authorList>
            <person name="Alioto T."/>
            <person name="Alioto T."/>
        </authorList>
    </citation>
    <scope>NUCLEOTIDE SEQUENCE</scope>
</reference>
<organism evidence="2 3">
    <name type="scientific">Mytilus galloprovincialis</name>
    <name type="common">Mediterranean mussel</name>
    <dbReference type="NCBI Taxonomy" id="29158"/>
    <lineage>
        <taxon>Eukaryota</taxon>
        <taxon>Metazoa</taxon>
        <taxon>Spiralia</taxon>
        <taxon>Lophotrochozoa</taxon>
        <taxon>Mollusca</taxon>
        <taxon>Bivalvia</taxon>
        <taxon>Autobranchia</taxon>
        <taxon>Pteriomorphia</taxon>
        <taxon>Mytilida</taxon>
        <taxon>Mytiloidea</taxon>
        <taxon>Mytilidae</taxon>
        <taxon>Mytilinae</taxon>
        <taxon>Mytilus</taxon>
    </lineage>
</organism>
<dbReference type="OrthoDB" id="10337546at2759"/>
<accession>A0A8B6CI45</accession>
<sequence>MSYIHRLLLLTAVNYLRISGVPVGKPVAVFYPQFKGKWFKQTKSTVIPWKQNNDTTTHFRLNKNGKEITCPMNGNLRFDLTLTMTSKKNKRIRTLFCVDVLGNKSWQSCQPFRSAVKYEGPVTLSNIVNVIKGDKIKILIKGSSFIKRNSDLNRFMLHYV</sequence>
<name>A0A8B6CI45_MYTGA</name>
<protein>
    <submittedName>
        <fullName evidence="2">Uncharacterized protein</fullName>
    </submittedName>
</protein>
<feature type="signal peptide" evidence="1">
    <location>
        <begin position="1"/>
        <end position="20"/>
    </location>
</feature>
<dbReference type="EMBL" id="UYJE01001854">
    <property type="protein sequence ID" value="VDI05690.1"/>
    <property type="molecule type" value="Genomic_DNA"/>
</dbReference>
<proteinExistence type="predicted"/>
<gene>
    <name evidence="2" type="ORF">MGAL_10B064132</name>
</gene>
<evidence type="ECO:0000256" key="1">
    <source>
        <dbReference type="SAM" id="SignalP"/>
    </source>
</evidence>